<feature type="compositionally biased region" description="Pro residues" evidence="1">
    <location>
        <begin position="43"/>
        <end position="53"/>
    </location>
</feature>
<feature type="region of interest" description="Disordered" evidence="1">
    <location>
        <begin position="32"/>
        <end position="53"/>
    </location>
</feature>
<keyword evidence="3" id="KW-1185">Reference proteome</keyword>
<protein>
    <submittedName>
        <fullName evidence="2">Uncharacterized protein</fullName>
    </submittedName>
</protein>
<dbReference type="AlphaFoldDB" id="A0A392PYH2"/>
<evidence type="ECO:0000313" key="3">
    <source>
        <dbReference type="Proteomes" id="UP000265520"/>
    </source>
</evidence>
<accession>A0A392PYH2</accession>
<reference evidence="2 3" key="1">
    <citation type="journal article" date="2018" name="Front. Plant Sci.">
        <title>Red Clover (Trifolium pratense) and Zigzag Clover (T. medium) - A Picture of Genomic Similarities and Differences.</title>
        <authorList>
            <person name="Dluhosova J."/>
            <person name="Istvanek J."/>
            <person name="Nedelnik J."/>
            <person name="Repkova J."/>
        </authorList>
    </citation>
    <scope>NUCLEOTIDE SEQUENCE [LARGE SCALE GENOMIC DNA]</scope>
    <source>
        <strain evidence="3">cv. 10/8</strain>
        <tissue evidence="2">Leaf</tissue>
    </source>
</reference>
<evidence type="ECO:0000313" key="2">
    <source>
        <dbReference type="EMBL" id="MCI16767.1"/>
    </source>
</evidence>
<feature type="compositionally biased region" description="Low complexity" evidence="1">
    <location>
        <begin position="32"/>
        <end position="42"/>
    </location>
</feature>
<organism evidence="2 3">
    <name type="scientific">Trifolium medium</name>
    <dbReference type="NCBI Taxonomy" id="97028"/>
    <lineage>
        <taxon>Eukaryota</taxon>
        <taxon>Viridiplantae</taxon>
        <taxon>Streptophyta</taxon>
        <taxon>Embryophyta</taxon>
        <taxon>Tracheophyta</taxon>
        <taxon>Spermatophyta</taxon>
        <taxon>Magnoliopsida</taxon>
        <taxon>eudicotyledons</taxon>
        <taxon>Gunneridae</taxon>
        <taxon>Pentapetalae</taxon>
        <taxon>rosids</taxon>
        <taxon>fabids</taxon>
        <taxon>Fabales</taxon>
        <taxon>Fabaceae</taxon>
        <taxon>Papilionoideae</taxon>
        <taxon>50 kb inversion clade</taxon>
        <taxon>NPAAA clade</taxon>
        <taxon>Hologalegina</taxon>
        <taxon>IRL clade</taxon>
        <taxon>Trifolieae</taxon>
        <taxon>Trifolium</taxon>
    </lineage>
</organism>
<comment type="caution">
    <text evidence="2">The sequence shown here is derived from an EMBL/GenBank/DDBJ whole genome shotgun (WGS) entry which is preliminary data.</text>
</comment>
<dbReference type="EMBL" id="LXQA010102361">
    <property type="protein sequence ID" value="MCI16767.1"/>
    <property type="molecule type" value="Genomic_DNA"/>
</dbReference>
<feature type="non-terminal residue" evidence="2">
    <location>
        <position position="96"/>
    </location>
</feature>
<sequence>MREMQLHLETLSKQHETFQSFITTQLSTIITTTHPSSSSSSPTPSPFKPPKIHLPPFDGSNPLDWIFQADQYFDLAQISPTQRMQFLPFFMKGDAL</sequence>
<dbReference type="Proteomes" id="UP000265520">
    <property type="component" value="Unassembled WGS sequence"/>
</dbReference>
<proteinExistence type="predicted"/>
<evidence type="ECO:0000256" key="1">
    <source>
        <dbReference type="SAM" id="MobiDB-lite"/>
    </source>
</evidence>
<name>A0A392PYH2_9FABA</name>